<dbReference type="AlphaFoldDB" id="A0A8D8P2B8"/>
<proteinExistence type="predicted"/>
<reference evidence="1" key="1">
    <citation type="submission" date="2021-05" db="EMBL/GenBank/DDBJ databases">
        <authorList>
            <person name="Alioto T."/>
            <person name="Alioto T."/>
            <person name="Gomez Garrido J."/>
        </authorList>
    </citation>
    <scope>NUCLEOTIDE SEQUENCE</scope>
</reference>
<accession>A0A8D8P2B8</accession>
<organism evidence="1">
    <name type="scientific">Culex pipiens</name>
    <name type="common">House mosquito</name>
    <dbReference type="NCBI Taxonomy" id="7175"/>
    <lineage>
        <taxon>Eukaryota</taxon>
        <taxon>Metazoa</taxon>
        <taxon>Ecdysozoa</taxon>
        <taxon>Arthropoda</taxon>
        <taxon>Hexapoda</taxon>
        <taxon>Insecta</taxon>
        <taxon>Pterygota</taxon>
        <taxon>Neoptera</taxon>
        <taxon>Endopterygota</taxon>
        <taxon>Diptera</taxon>
        <taxon>Nematocera</taxon>
        <taxon>Culicoidea</taxon>
        <taxon>Culicidae</taxon>
        <taxon>Culicinae</taxon>
        <taxon>Culicini</taxon>
        <taxon>Culex</taxon>
        <taxon>Culex</taxon>
    </lineage>
</organism>
<evidence type="ECO:0000313" key="1">
    <source>
        <dbReference type="EMBL" id="CAG6586221.1"/>
    </source>
</evidence>
<dbReference type="EMBL" id="HBUE01210665">
    <property type="protein sequence ID" value="CAG6534310.1"/>
    <property type="molecule type" value="Transcribed_RNA"/>
</dbReference>
<name>A0A8D8P2B8_CULPI</name>
<dbReference type="EMBL" id="HBUE01317088">
    <property type="protein sequence ID" value="CAG6586221.1"/>
    <property type="molecule type" value="Transcribed_RNA"/>
</dbReference>
<sequence>MLLQSATLTARARAFHRLGPIKSLLVKLHQHVQQKVEGLQPVNQLDIRMIRSVPFDVLLQQDQLFRVAGASTEQRILQLFSLTRCPRWKRVPLDDPLPSDADHALARVGRLVVWVGLPPAGSVRDHDLLPFANGTQQG</sequence>
<protein>
    <submittedName>
        <fullName evidence="1">(northern house mosquito) hypothetical protein</fullName>
    </submittedName>
</protein>